<dbReference type="AlphaFoldDB" id="D6Y290"/>
<organism evidence="1 2">
    <name type="scientific">Thermobispora bispora (strain ATCC 19993 / DSM 43833 / CBS 139.67 / JCM 10125 / KCTC 9307 / NBRC 14880 / R51)</name>
    <dbReference type="NCBI Taxonomy" id="469371"/>
    <lineage>
        <taxon>Bacteria</taxon>
        <taxon>Bacillati</taxon>
        <taxon>Actinomycetota</taxon>
        <taxon>Actinomycetes</taxon>
        <taxon>Streptosporangiales</taxon>
        <taxon>Streptosporangiaceae</taxon>
        <taxon>Thermobispora</taxon>
    </lineage>
</organism>
<dbReference type="STRING" id="469371.Tbis_0089"/>
<dbReference type="eggNOG" id="ENOG50347VI">
    <property type="taxonomic scope" value="Bacteria"/>
</dbReference>
<name>D6Y290_THEBD</name>
<evidence type="ECO:0000313" key="2">
    <source>
        <dbReference type="Proteomes" id="UP000006640"/>
    </source>
</evidence>
<reference evidence="1 2" key="1">
    <citation type="submission" date="2010-01" db="EMBL/GenBank/DDBJ databases">
        <title>The complete genome of Thermobispora bispora DSM 43833.</title>
        <authorList>
            <consortium name="US DOE Joint Genome Institute (JGI-PGF)"/>
            <person name="Lucas S."/>
            <person name="Copeland A."/>
            <person name="Lapidus A."/>
            <person name="Glavina del Rio T."/>
            <person name="Dalin E."/>
            <person name="Tice H."/>
            <person name="Bruce D."/>
            <person name="Goodwin L."/>
            <person name="Pitluck S."/>
            <person name="Kyrpides N."/>
            <person name="Mavromatis K."/>
            <person name="Ivanova N."/>
            <person name="Mikhailova N."/>
            <person name="Chertkov O."/>
            <person name="Brettin T."/>
            <person name="Detter J.C."/>
            <person name="Han C."/>
            <person name="Larimer F."/>
            <person name="Land M."/>
            <person name="Hauser L."/>
            <person name="Markowitz V."/>
            <person name="Cheng J.-F."/>
            <person name="Hugenholtz P."/>
            <person name="Woyke T."/>
            <person name="Wu D."/>
            <person name="Jando M."/>
            <person name="Schneider S."/>
            <person name="Klenk H.-P."/>
            <person name="Eisen J.A."/>
        </authorList>
    </citation>
    <scope>NUCLEOTIDE SEQUENCE [LARGE SCALE GENOMIC DNA]</scope>
    <source>
        <strain evidence="2">ATCC 19993 / DSM 43833 / CBS 139.67 / JCM 10125 / KCTC 9307 / NBRC 14880 / R51</strain>
    </source>
</reference>
<dbReference type="Proteomes" id="UP000006640">
    <property type="component" value="Chromosome"/>
</dbReference>
<keyword evidence="2" id="KW-1185">Reference proteome</keyword>
<sequence length="98" mass="11439">MDDLAELLESCPGLHPAAPQKGYTRVKWRESRPRADRIRVRGHTCDCQPIVYELCQAGGLRFIRRFYRSDEVLVHESEWTRAAEAEQLWMKILLGQAR</sequence>
<gene>
    <name evidence="1" type="ordered locus">Tbis_0089</name>
</gene>
<evidence type="ECO:0000313" key="1">
    <source>
        <dbReference type="EMBL" id="ADG86825.1"/>
    </source>
</evidence>
<proteinExistence type="predicted"/>
<dbReference type="KEGG" id="tbi:Tbis_0089"/>
<dbReference type="OrthoDB" id="3541354at2"/>
<dbReference type="HOGENOM" id="CLU_169062_0_0_11"/>
<protein>
    <submittedName>
        <fullName evidence="1">Uncharacterized protein</fullName>
    </submittedName>
</protein>
<dbReference type="EMBL" id="CP001874">
    <property type="protein sequence ID" value="ADG86825.1"/>
    <property type="molecule type" value="Genomic_DNA"/>
</dbReference>
<accession>D6Y290</accession>
<dbReference type="RefSeq" id="WP_013130358.1">
    <property type="nucleotide sequence ID" value="NC_014165.1"/>
</dbReference>